<keyword evidence="2" id="KW-0677">Repeat</keyword>
<dbReference type="InterPro" id="IPR042197">
    <property type="entry name" value="Apaf_helical"/>
</dbReference>
<evidence type="ECO:0000256" key="2">
    <source>
        <dbReference type="ARBA" id="ARBA00022737"/>
    </source>
</evidence>
<name>A0AAP0DJ11_9ASTR</name>
<dbReference type="InterPro" id="IPR027417">
    <property type="entry name" value="P-loop_NTPase"/>
</dbReference>
<dbReference type="InterPro" id="IPR058922">
    <property type="entry name" value="WHD_DRP"/>
</dbReference>
<dbReference type="PRINTS" id="PR00364">
    <property type="entry name" value="DISEASERSIST"/>
</dbReference>
<dbReference type="Gene3D" id="3.40.50.300">
    <property type="entry name" value="P-loop containing nucleotide triphosphate hydrolases"/>
    <property type="match status" value="1"/>
</dbReference>
<dbReference type="Gene3D" id="1.20.5.4130">
    <property type="match status" value="1"/>
</dbReference>
<comment type="caution">
    <text evidence="10">The sequence shown here is derived from an EMBL/GenBank/DDBJ whole genome shotgun (WGS) entry which is preliminary data.</text>
</comment>
<evidence type="ECO:0000256" key="3">
    <source>
        <dbReference type="ARBA" id="ARBA00022741"/>
    </source>
</evidence>
<evidence type="ECO:0000313" key="10">
    <source>
        <dbReference type="EMBL" id="KAK9073923.1"/>
    </source>
</evidence>
<dbReference type="SUPFAM" id="SSF52058">
    <property type="entry name" value="L domain-like"/>
    <property type="match status" value="2"/>
</dbReference>
<dbReference type="InterPro" id="IPR041118">
    <property type="entry name" value="Rx_N"/>
</dbReference>
<organism evidence="10 11">
    <name type="scientific">Deinandra increscens subsp. villosa</name>
    <dbReference type="NCBI Taxonomy" id="3103831"/>
    <lineage>
        <taxon>Eukaryota</taxon>
        <taxon>Viridiplantae</taxon>
        <taxon>Streptophyta</taxon>
        <taxon>Embryophyta</taxon>
        <taxon>Tracheophyta</taxon>
        <taxon>Spermatophyta</taxon>
        <taxon>Magnoliopsida</taxon>
        <taxon>eudicotyledons</taxon>
        <taxon>Gunneridae</taxon>
        <taxon>Pentapetalae</taxon>
        <taxon>asterids</taxon>
        <taxon>campanulids</taxon>
        <taxon>Asterales</taxon>
        <taxon>Asteraceae</taxon>
        <taxon>Asteroideae</taxon>
        <taxon>Heliantheae alliance</taxon>
        <taxon>Madieae</taxon>
        <taxon>Madiinae</taxon>
        <taxon>Deinandra</taxon>
    </lineage>
</organism>
<dbReference type="EMBL" id="JBCNJP010000008">
    <property type="protein sequence ID" value="KAK9073923.1"/>
    <property type="molecule type" value="Genomic_DNA"/>
</dbReference>
<dbReference type="GO" id="GO:0006952">
    <property type="term" value="P:defense response"/>
    <property type="evidence" value="ECO:0007669"/>
    <property type="project" value="UniProtKB-KW"/>
</dbReference>
<dbReference type="FunFam" id="3.40.50.300:FF:001091">
    <property type="entry name" value="Probable disease resistance protein At1g61300"/>
    <property type="match status" value="1"/>
</dbReference>
<dbReference type="Pfam" id="PF18052">
    <property type="entry name" value="Rx_N"/>
    <property type="match status" value="1"/>
</dbReference>
<dbReference type="PANTHER" id="PTHR36766">
    <property type="entry name" value="PLANT BROAD-SPECTRUM MILDEW RESISTANCE PROTEIN RPW8"/>
    <property type="match status" value="1"/>
</dbReference>
<dbReference type="InterPro" id="IPR002182">
    <property type="entry name" value="NB-ARC"/>
</dbReference>
<accession>A0AAP0DJ11</accession>
<dbReference type="Gene3D" id="1.10.8.430">
    <property type="entry name" value="Helical domain of apoptotic protease-activating factors"/>
    <property type="match status" value="1"/>
</dbReference>
<dbReference type="Gene3D" id="3.80.10.10">
    <property type="entry name" value="Ribonuclease Inhibitor"/>
    <property type="match status" value="3"/>
</dbReference>
<dbReference type="GO" id="GO:0005524">
    <property type="term" value="F:ATP binding"/>
    <property type="evidence" value="ECO:0007669"/>
    <property type="project" value="UniProtKB-KW"/>
</dbReference>
<feature type="domain" description="Disease resistance R13L4/SHOC-2-like LRR" evidence="9">
    <location>
        <begin position="571"/>
        <end position="900"/>
    </location>
</feature>
<evidence type="ECO:0000256" key="4">
    <source>
        <dbReference type="ARBA" id="ARBA00022821"/>
    </source>
</evidence>
<feature type="domain" description="Disease resistance protein winged helix" evidence="8">
    <location>
        <begin position="430"/>
        <end position="495"/>
    </location>
</feature>
<evidence type="ECO:0008006" key="12">
    <source>
        <dbReference type="Google" id="ProtNLM"/>
    </source>
</evidence>
<evidence type="ECO:0000259" key="6">
    <source>
        <dbReference type="Pfam" id="PF00931"/>
    </source>
</evidence>
<keyword evidence="11" id="KW-1185">Reference proteome</keyword>
<keyword evidence="4" id="KW-0611">Plant defense</keyword>
<dbReference type="Proteomes" id="UP001408789">
    <property type="component" value="Unassembled WGS sequence"/>
</dbReference>
<dbReference type="PANTHER" id="PTHR36766:SF61">
    <property type="entry name" value="NB-ARC DOMAIN DISEASE RESISTANCE PROTEIN"/>
    <property type="match status" value="1"/>
</dbReference>
<dbReference type="InterPro" id="IPR032675">
    <property type="entry name" value="LRR_dom_sf"/>
</dbReference>
<evidence type="ECO:0000259" key="8">
    <source>
        <dbReference type="Pfam" id="PF23559"/>
    </source>
</evidence>
<dbReference type="Pfam" id="PF00931">
    <property type="entry name" value="NB-ARC"/>
    <property type="match status" value="1"/>
</dbReference>
<dbReference type="AlphaFoldDB" id="A0AAP0DJ11"/>
<evidence type="ECO:0000256" key="5">
    <source>
        <dbReference type="ARBA" id="ARBA00022840"/>
    </source>
</evidence>
<reference evidence="10 11" key="1">
    <citation type="submission" date="2024-04" db="EMBL/GenBank/DDBJ databases">
        <title>The reference genome of an endangered Asteraceae, Deinandra increscens subsp. villosa, native to the Central Coast of California.</title>
        <authorList>
            <person name="Guilliams M."/>
            <person name="Hasenstab-Lehman K."/>
            <person name="Meyer R."/>
            <person name="Mcevoy S."/>
        </authorList>
    </citation>
    <scope>NUCLEOTIDE SEQUENCE [LARGE SCALE GENOMIC DNA]</scope>
    <source>
        <tissue evidence="10">Leaf</tissue>
    </source>
</reference>
<protein>
    <recommendedName>
        <fullName evidence="12">NB-ARC</fullName>
    </recommendedName>
</protein>
<dbReference type="SUPFAM" id="SSF52540">
    <property type="entry name" value="P-loop containing nucleoside triphosphate hydrolases"/>
    <property type="match status" value="1"/>
</dbReference>
<keyword evidence="1" id="KW-0433">Leucine-rich repeat</keyword>
<dbReference type="InterPro" id="IPR055414">
    <property type="entry name" value="LRR_R13L4/SHOC2-like"/>
</dbReference>
<dbReference type="Pfam" id="PF23598">
    <property type="entry name" value="LRR_14"/>
    <property type="match status" value="1"/>
</dbReference>
<proteinExistence type="predicted"/>
<evidence type="ECO:0000256" key="1">
    <source>
        <dbReference type="ARBA" id="ARBA00022614"/>
    </source>
</evidence>
<evidence type="ECO:0000259" key="9">
    <source>
        <dbReference type="Pfam" id="PF23598"/>
    </source>
</evidence>
<gene>
    <name evidence="10" type="ORF">SSX86_006517</name>
</gene>
<evidence type="ECO:0000259" key="7">
    <source>
        <dbReference type="Pfam" id="PF18052"/>
    </source>
</evidence>
<feature type="domain" description="Disease resistance N-terminal" evidence="7">
    <location>
        <begin position="11"/>
        <end position="97"/>
    </location>
</feature>
<sequence>MAAETIAIELVNILFQKLADEAFKRIARSQGIHKELNELGSTLSRIQDLLNDASQKEVSDKSVKKWLNGLQHLAYDIDDVLDDLATEAMHRELTLESGATTSKVRKLIPTCCTNFSLSHRLLPKLDSITTELQRLEKQKSDVGLISVKDEKPKDTSRRNETSLPDVSTVVGREVEIEKLLNKLLGDEPSKENFSILPIVGMGGVGKTTLARLLYNNPKVNDHFQLKTWVCISDDFDVFKISDIILQSVTKENKEFKDFNQLQMALTQQFQDKRFLIVVDDVWSENYDEWENLVRPFHSGAPESRIIMTTRKEQLLIKLGFGHLDHLESLSPKGALSLLALHALDVDDNFDSHTTLKPCAEGIVKKCAGLPLAIKAIGRLLRTKAHREDWDYVLNSEIWDINDGDVIVPALKLSYHEISADLKRLFAYCSLFPKDFLFDKEELVLLWMGEGFLNTSKSPERLGREYFEILLSRSFFQRAPNDESLFTMHDLMNDLATFVAAEIFLRFDSHVKIEKGDLVKHRHMSFIREEYVGYQKFEAFKGARSLRTLLAVSMDQSLKHSYLSNKILVDLIPKLPLLRVVSLSGFEISEVPGLIGSLKHLRYLNLSQTNISELSEDIGNLYNLETLIVFGCRLLTKLPKSFLKLKKLRHFDIRNTPLLEKLPLGTGELRSLQTLTRIIIEGGDAFAITKIKDLKYLHGKASIEGLHKVQSAMHARVANLSIKRITELELKWADVFDGSRRGTLEKEVLDELKPDSDGLKELAIVSYGGIEYSNWVGDPSFHQLVNVSIHECRKCTYLPPLGQLSSLQKLSIRGMDEVKFIGLELSGSAIDAFPSLETLSFEDMSGWEVWSTDCKVLFPCLQKLRIENCPNLVNVSLKALPLLKNLEISTCGDGVLRSVVEVASLITSLKIVSISGLTNKVWRGVIGYLGTVEEISMVCCNEIRYLWESEAMASKVLVNLKTLNLYQCDNLVSLGEREEDNFRGNLLLSSLTGMSVWKCESMKHVWCPNSNSIENLIIDSCDNMERVFFPTTGGGGGGGEGGGQKLKSLCLSDFSVELMEKINNTSMPMLETVYISGFKNLKSINKLINFIHLTHLFLLDCPSMESFPDLQLKNLTLLKSLCIIKCPNIDDSFPRGLWPPKLVMLGIGGLKKPILEWGHQNFPASLVDLTLVGEPNVRNFSALSHLLPLSLTEISIQEFDEVESLSVGLQHLTSLQHLEIEKCPKMKHLPETLLPSLLSLQIKGCPNLKERCNGRGSHYWPHISHIPRINITDR</sequence>
<dbReference type="GO" id="GO:0051707">
    <property type="term" value="P:response to other organism"/>
    <property type="evidence" value="ECO:0007669"/>
    <property type="project" value="UniProtKB-ARBA"/>
</dbReference>
<evidence type="ECO:0000313" key="11">
    <source>
        <dbReference type="Proteomes" id="UP001408789"/>
    </source>
</evidence>
<keyword evidence="3" id="KW-0547">Nucleotide-binding</keyword>
<feature type="domain" description="NB-ARC" evidence="6">
    <location>
        <begin position="173"/>
        <end position="343"/>
    </location>
</feature>
<dbReference type="GO" id="GO:0043531">
    <property type="term" value="F:ADP binding"/>
    <property type="evidence" value="ECO:0007669"/>
    <property type="project" value="InterPro"/>
</dbReference>
<keyword evidence="5" id="KW-0067">ATP-binding</keyword>
<dbReference type="Pfam" id="PF23559">
    <property type="entry name" value="WHD_DRP"/>
    <property type="match status" value="1"/>
</dbReference>